<dbReference type="RefSeq" id="WP_228847015.1">
    <property type="nucleotide sequence ID" value="NZ_JADCKQ010000001.1"/>
</dbReference>
<dbReference type="SUPFAM" id="SSF51294">
    <property type="entry name" value="Hedgehog/intein (Hint) domain"/>
    <property type="match status" value="1"/>
</dbReference>
<dbReference type="AlphaFoldDB" id="A0A8J7IBX6"/>
<evidence type="ECO:0000256" key="1">
    <source>
        <dbReference type="SAM" id="MobiDB-lite"/>
    </source>
</evidence>
<protein>
    <submittedName>
        <fullName evidence="3">Hint domain-containing protein</fullName>
    </submittedName>
</protein>
<sequence length="354" mass="38427">MAIIATFLAMPLSAFSNRPGGNQNDIFVASNTDPANFLTVTIDDDDTTLDGDTNTNETADDQTQIATITDATGAFVDSDACYVEWTATYTGANGHVIEVWRIELDNNTRVIAMSEIPAVGVTYTTTVKDTNVTGLDPASLPQLPCFTVGTRIETRFGPQCIETLIPGDLVKTEGGGLQPVKWIGSRKLTSCELLAHPHLCPVRITAGAMGNGLPVCDLLVSRQHRMLISSPIAKRMFGTDDVLVAAIKLTELPGIYLDQDVREIEYIHLLFDSHEVIFAEGSPSESLYTGVEAMKSVPEAARQEIYTLFPDLKSGAMPGSARPIPSGRRQKQLVQRHLRNRKPLTADYSTSKSA</sequence>
<dbReference type="Proteomes" id="UP000640583">
    <property type="component" value="Unassembled WGS sequence"/>
</dbReference>
<proteinExistence type="predicted"/>
<evidence type="ECO:0000313" key="3">
    <source>
        <dbReference type="EMBL" id="MBI1492044.1"/>
    </source>
</evidence>
<gene>
    <name evidence="3" type="ORF">H1D41_00170</name>
</gene>
<reference evidence="3" key="1">
    <citation type="submission" date="2020-10" db="EMBL/GenBank/DDBJ databases">
        <title>Paenihalocynthiibacter styelae gen. nov., sp. nov., isolated from stalked sea squirt Styela clava.</title>
        <authorList>
            <person name="Kim Y.-O."/>
            <person name="Yoon J.-H."/>
        </authorList>
    </citation>
    <scope>NUCLEOTIDE SEQUENCE</scope>
    <source>
        <strain evidence="3">MYP1-1</strain>
    </source>
</reference>
<dbReference type="EMBL" id="JADCKQ010000001">
    <property type="protein sequence ID" value="MBI1492044.1"/>
    <property type="molecule type" value="Genomic_DNA"/>
</dbReference>
<comment type="caution">
    <text evidence="3">The sequence shown here is derived from an EMBL/GenBank/DDBJ whole genome shotgun (WGS) entry which is preliminary data.</text>
</comment>
<keyword evidence="4" id="KW-1185">Reference proteome</keyword>
<evidence type="ECO:0000313" key="4">
    <source>
        <dbReference type="Proteomes" id="UP000640583"/>
    </source>
</evidence>
<dbReference type="InterPro" id="IPR028992">
    <property type="entry name" value="Hedgehog/Intein_dom"/>
</dbReference>
<feature type="compositionally biased region" description="Basic residues" evidence="1">
    <location>
        <begin position="328"/>
        <end position="342"/>
    </location>
</feature>
<organism evidence="3 4">
    <name type="scientific">Halocynthiibacter styelae</name>
    <dbReference type="NCBI Taxonomy" id="2761955"/>
    <lineage>
        <taxon>Bacteria</taxon>
        <taxon>Pseudomonadati</taxon>
        <taxon>Pseudomonadota</taxon>
        <taxon>Alphaproteobacteria</taxon>
        <taxon>Rhodobacterales</taxon>
        <taxon>Paracoccaceae</taxon>
        <taxon>Halocynthiibacter</taxon>
    </lineage>
</organism>
<dbReference type="InterPro" id="IPR036844">
    <property type="entry name" value="Hint_dom_sf"/>
</dbReference>
<feature type="region of interest" description="Disordered" evidence="1">
    <location>
        <begin position="313"/>
        <end position="354"/>
    </location>
</feature>
<accession>A0A8J7IBX6</accession>
<dbReference type="Pfam" id="PF13403">
    <property type="entry name" value="Hint_2"/>
    <property type="match status" value="1"/>
</dbReference>
<evidence type="ECO:0000259" key="2">
    <source>
        <dbReference type="Pfam" id="PF13403"/>
    </source>
</evidence>
<name>A0A8J7IBX6_9RHOB</name>
<feature type="domain" description="Hedgehog/Intein (Hint)" evidence="2">
    <location>
        <begin position="144"/>
        <end position="290"/>
    </location>
</feature>